<dbReference type="InterPro" id="IPR027640">
    <property type="entry name" value="Kinesin-like_fam"/>
</dbReference>
<proteinExistence type="inferred from homology"/>
<evidence type="ECO:0000256" key="6">
    <source>
        <dbReference type="ARBA" id="ARBA00023054"/>
    </source>
</evidence>
<dbReference type="Gene3D" id="3.40.850.10">
    <property type="entry name" value="Kinesin motor domain"/>
    <property type="match status" value="1"/>
</dbReference>
<dbReference type="InterPro" id="IPR001752">
    <property type="entry name" value="Kinesin_motor_dom"/>
</dbReference>
<evidence type="ECO:0000313" key="13">
    <source>
        <dbReference type="Proteomes" id="UP000631114"/>
    </source>
</evidence>
<feature type="domain" description="Kinesin motor" evidence="11">
    <location>
        <begin position="210"/>
        <end position="274"/>
    </location>
</feature>
<dbReference type="GO" id="GO:0030244">
    <property type="term" value="P:cellulose biosynthetic process"/>
    <property type="evidence" value="ECO:0007669"/>
    <property type="project" value="InterPro"/>
</dbReference>
<comment type="caution">
    <text evidence="9">Lacks conserved residue(s) required for the propagation of feature annotation.</text>
</comment>
<keyword evidence="2" id="KW-0328">Glycosyltransferase</keyword>
<keyword evidence="8" id="KW-0505">Motor protein</keyword>
<organism evidence="12 13">
    <name type="scientific">Coptis chinensis</name>
    <dbReference type="NCBI Taxonomy" id="261450"/>
    <lineage>
        <taxon>Eukaryota</taxon>
        <taxon>Viridiplantae</taxon>
        <taxon>Streptophyta</taxon>
        <taxon>Embryophyta</taxon>
        <taxon>Tracheophyta</taxon>
        <taxon>Spermatophyta</taxon>
        <taxon>Magnoliopsida</taxon>
        <taxon>Ranunculales</taxon>
        <taxon>Ranunculaceae</taxon>
        <taxon>Coptidoideae</taxon>
        <taxon>Coptis</taxon>
    </lineage>
</organism>
<dbReference type="SMART" id="SM00129">
    <property type="entry name" value="KISc"/>
    <property type="match status" value="1"/>
</dbReference>
<dbReference type="Pfam" id="PF00225">
    <property type="entry name" value="Kinesin"/>
    <property type="match status" value="2"/>
</dbReference>
<gene>
    <name evidence="12" type="ORF">IFM89_015720</name>
</gene>
<sequence length="362" mass="41179">MLIRKEPHLRRNEGALGAKHDETFSAAMLTFEALFSRRPEFARKWVTFCKKFNIEPRGPEWYFSQKIDYLKDKVHPKFVRERRAMKREYGGFKVRINSLVDMAKKVPKEGWTMQNGTPWPGNNVRDHPGMIQPAYSWLLSHACFLIGTIFSYGQTNSGKTHTMRESAVEPGVIRLAIRDLFDIIQEIIESRVKTEDDNVKTSCDVVCVSVMKLSEGVESQGGHVPYRDNMLTRILQPSLGGNANTAIICNITLAQIHVDETKSSLQFASRALRVTNCARVNEGKRRETWCPNVMSHDTRGKPVRMMEDFLRLAQKNIAKNLETCGVFAGSLVYVGGIPHDASKKDPKGFCESDDERQRLARE</sequence>
<accession>A0A835GWF3</accession>
<dbReference type="InterPro" id="IPR005150">
    <property type="entry name" value="Cellulose_synth"/>
</dbReference>
<evidence type="ECO:0000256" key="7">
    <source>
        <dbReference type="ARBA" id="ARBA00023136"/>
    </source>
</evidence>
<dbReference type="Gene3D" id="1.20.58.1980">
    <property type="match status" value="1"/>
</dbReference>
<dbReference type="InterPro" id="IPR027417">
    <property type="entry name" value="P-loop_NTPase"/>
</dbReference>
<dbReference type="OrthoDB" id="1710676at2759"/>
<comment type="subcellular location">
    <subcellularLocation>
        <location evidence="1">Endomembrane system</location>
    </subcellularLocation>
</comment>
<dbReference type="AlphaFoldDB" id="A0A835GWF3"/>
<evidence type="ECO:0000259" key="11">
    <source>
        <dbReference type="PROSITE" id="PS50067"/>
    </source>
</evidence>
<reference evidence="12 13" key="1">
    <citation type="submission" date="2020-10" db="EMBL/GenBank/DDBJ databases">
        <title>The Coptis chinensis genome and diversification of protoberbering-type alkaloids.</title>
        <authorList>
            <person name="Wang B."/>
            <person name="Shu S."/>
            <person name="Song C."/>
            <person name="Liu Y."/>
        </authorList>
    </citation>
    <scope>NUCLEOTIDE SEQUENCE [LARGE SCALE GENOMIC DNA]</scope>
    <source>
        <strain evidence="12">HL-2020</strain>
        <tissue evidence="12">Leaf</tissue>
    </source>
</reference>
<evidence type="ECO:0000256" key="1">
    <source>
        <dbReference type="ARBA" id="ARBA00004308"/>
    </source>
</evidence>
<feature type="region of interest" description="Disordered" evidence="10">
    <location>
        <begin position="342"/>
        <end position="362"/>
    </location>
</feature>
<evidence type="ECO:0000256" key="4">
    <source>
        <dbReference type="ARBA" id="ARBA00022692"/>
    </source>
</evidence>
<comment type="caution">
    <text evidence="12">The sequence shown here is derived from an EMBL/GenBank/DDBJ whole genome shotgun (WGS) entry which is preliminary data.</text>
</comment>
<dbReference type="SUPFAM" id="SSF52540">
    <property type="entry name" value="P-loop containing nucleoside triphosphate hydrolases"/>
    <property type="match status" value="1"/>
</dbReference>
<evidence type="ECO:0000256" key="10">
    <source>
        <dbReference type="SAM" id="MobiDB-lite"/>
    </source>
</evidence>
<dbReference type="GO" id="GO:0003777">
    <property type="term" value="F:microtubule motor activity"/>
    <property type="evidence" value="ECO:0007669"/>
    <property type="project" value="InterPro"/>
</dbReference>
<keyword evidence="6" id="KW-0175">Coiled coil</keyword>
<dbReference type="PANTHER" id="PTHR47968">
    <property type="entry name" value="CENTROMERE PROTEIN E"/>
    <property type="match status" value="1"/>
</dbReference>
<name>A0A835GWF3_9MAGN</name>
<dbReference type="GO" id="GO:0016020">
    <property type="term" value="C:membrane"/>
    <property type="evidence" value="ECO:0007669"/>
    <property type="project" value="InterPro"/>
</dbReference>
<protein>
    <recommendedName>
        <fullName evidence="11">Kinesin motor domain-containing protein</fullName>
    </recommendedName>
</protein>
<keyword evidence="3" id="KW-0808">Transferase</keyword>
<evidence type="ECO:0000313" key="12">
    <source>
        <dbReference type="EMBL" id="KAF9588796.1"/>
    </source>
</evidence>
<evidence type="ECO:0000256" key="8">
    <source>
        <dbReference type="ARBA" id="ARBA00023175"/>
    </source>
</evidence>
<keyword evidence="13" id="KW-1185">Reference proteome</keyword>
<keyword evidence="5" id="KW-1133">Transmembrane helix</keyword>
<dbReference type="PANTHER" id="PTHR47968:SF75">
    <property type="entry name" value="CENTROMERE-ASSOCIATED PROTEIN E"/>
    <property type="match status" value="1"/>
</dbReference>
<evidence type="ECO:0000256" key="3">
    <source>
        <dbReference type="ARBA" id="ARBA00022679"/>
    </source>
</evidence>
<keyword evidence="7" id="KW-0472">Membrane</keyword>
<dbReference type="GO" id="GO:0005524">
    <property type="term" value="F:ATP binding"/>
    <property type="evidence" value="ECO:0007669"/>
    <property type="project" value="InterPro"/>
</dbReference>
<keyword evidence="4" id="KW-0812">Transmembrane</keyword>
<dbReference type="GO" id="GO:0012505">
    <property type="term" value="C:endomembrane system"/>
    <property type="evidence" value="ECO:0007669"/>
    <property type="project" value="UniProtKB-SubCell"/>
</dbReference>
<dbReference type="GO" id="GO:0007018">
    <property type="term" value="P:microtubule-based movement"/>
    <property type="evidence" value="ECO:0007669"/>
    <property type="project" value="InterPro"/>
</dbReference>
<evidence type="ECO:0000256" key="2">
    <source>
        <dbReference type="ARBA" id="ARBA00022676"/>
    </source>
</evidence>
<dbReference type="InterPro" id="IPR036961">
    <property type="entry name" value="Kinesin_motor_dom_sf"/>
</dbReference>
<dbReference type="GO" id="GO:0008017">
    <property type="term" value="F:microtubule binding"/>
    <property type="evidence" value="ECO:0007669"/>
    <property type="project" value="InterPro"/>
</dbReference>
<evidence type="ECO:0000256" key="5">
    <source>
        <dbReference type="ARBA" id="ARBA00022989"/>
    </source>
</evidence>
<dbReference type="EMBL" id="JADFTS010000009">
    <property type="protein sequence ID" value="KAF9588796.1"/>
    <property type="molecule type" value="Genomic_DNA"/>
</dbReference>
<dbReference type="GO" id="GO:0016760">
    <property type="term" value="F:cellulose synthase (UDP-forming) activity"/>
    <property type="evidence" value="ECO:0007669"/>
    <property type="project" value="InterPro"/>
</dbReference>
<dbReference type="PROSITE" id="PS50067">
    <property type="entry name" value="KINESIN_MOTOR_2"/>
    <property type="match status" value="1"/>
</dbReference>
<dbReference type="Proteomes" id="UP000631114">
    <property type="component" value="Unassembled WGS sequence"/>
</dbReference>
<comment type="similarity">
    <text evidence="9">Belongs to the TRAFAC class myosin-kinesin ATPase superfamily. Kinesin family.</text>
</comment>
<evidence type="ECO:0000256" key="9">
    <source>
        <dbReference type="PROSITE-ProRule" id="PRU00283"/>
    </source>
</evidence>
<dbReference type="Pfam" id="PF03552">
    <property type="entry name" value="Cellulose_synt"/>
    <property type="match status" value="1"/>
</dbReference>